<evidence type="ECO:0000256" key="4">
    <source>
        <dbReference type="ARBA" id="ARBA00022475"/>
    </source>
</evidence>
<dbReference type="Proteomes" id="UP001596253">
    <property type="component" value="Unassembled WGS sequence"/>
</dbReference>
<gene>
    <name evidence="9" type="ORF">ACFP3T_06995</name>
</gene>
<feature type="transmembrane region" description="Helical" evidence="8">
    <location>
        <begin position="120"/>
        <end position="140"/>
    </location>
</feature>
<feature type="transmembrane region" description="Helical" evidence="8">
    <location>
        <begin position="240"/>
        <end position="271"/>
    </location>
</feature>
<evidence type="ECO:0000313" key="10">
    <source>
        <dbReference type="Proteomes" id="UP001596253"/>
    </source>
</evidence>
<evidence type="ECO:0000313" key="9">
    <source>
        <dbReference type="EMBL" id="MFC6164410.1"/>
    </source>
</evidence>
<dbReference type="PANTHER" id="PTHR30472">
    <property type="entry name" value="FERRIC ENTEROBACTIN TRANSPORT SYSTEM PERMEASE PROTEIN"/>
    <property type="match status" value="1"/>
</dbReference>
<evidence type="ECO:0000256" key="7">
    <source>
        <dbReference type="ARBA" id="ARBA00023136"/>
    </source>
</evidence>
<dbReference type="EMBL" id="JBHSSD010000033">
    <property type="protein sequence ID" value="MFC6164410.1"/>
    <property type="molecule type" value="Genomic_DNA"/>
</dbReference>
<dbReference type="Pfam" id="PF01032">
    <property type="entry name" value="FecCD"/>
    <property type="match status" value="1"/>
</dbReference>
<dbReference type="SUPFAM" id="SSF81345">
    <property type="entry name" value="ABC transporter involved in vitamin B12 uptake, BtuC"/>
    <property type="match status" value="1"/>
</dbReference>
<comment type="caution">
    <text evidence="9">The sequence shown here is derived from an EMBL/GenBank/DDBJ whole genome shotgun (WGS) entry which is preliminary data.</text>
</comment>
<keyword evidence="3" id="KW-0813">Transport</keyword>
<comment type="similarity">
    <text evidence="2">Belongs to the binding-protein-dependent transport system permease family. FecCD subfamily.</text>
</comment>
<name>A0ABW1R7P1_9LACO</name>
<dbReference type="PANTHER" id="PTHR30472:SF64">
    <property type="entry name" value="IRON(3+)-HYDROXAMATE IMPORT SYSTEM PERMEASE PROTEIN FHUG"/>
    <property type="match status" value="1"/>
</dbReference>
<feature type="transmembrane region" description="Helical" evidence="8">
    <location>
        <begin position="310"/>
        <end position="329"/>
    </location>
</feature>
<feature type="transmembrane region" description="Helical" evidence="8">
    <location>
        <begin position="152"/>
        <end position="173"/>
    </location>
</feature>
<evidence type="ECO:0000256" key="5">
    <source>
        <dbReference type="ARBA" id="ARBA00022692"/>
    </source>
</evidence>
<sequence>MSKTSRFTSWMLGLLGLTLILIIINLNTGSMALGPQALLAWLTGHGTATQTLVLLNFRLPRIVLALLVGCALAVAGSVIQTVTQNPMADSSLLGINNGAGLAVMALMVTAGGATSLGMRLPIIALIGAWLSTLLVFLLAYKPTQGIPPKRLLLIGVALSGCFSAVMVLMTLKLSPDNYQFVMNWLAGSLWGTNWAYIGWALPWLLIGLGLIAWQLPVLDAFNLGNERAQALGVNLKHQQLLLIGVAAMLAGVSVAISGGISFIGLITPNLARRLIGSRQHFQLPLAAVLGSCLLLAADTVGKLITTTTELPVGVLVALIGAPYFIYMLIRSH</sequence>
<dbReference type="CDD" id="cd06550">
    <property type="entry name" value="TM_ABC_iron-siderophores_like"/>
    <property type="match status" value="1"/>
</dbReference>
<keyword evidence="5 8" id="KW-0812">Transmembrane</keyword>
<reference evidence="10" key="1">
    <citation type="journal article" date="2019" name="Int. J. Syst. Evol. Microbiol.">
        <title>The Global Catalogue of Microorganisms (GCM) 10K type strain sequencing project: providing services to taxonomists for standard genome sequencing and annotation.</title>
        <authorList>
            <consortium name="The Broad Institute Genomics Platform"/>
            <consortium name="The Broad Institute Genome Sequencing Center for Infectious Disease"/>
            <person name="Wu L."/>
            <person name="Ma J."/>
        </authorList>
    </citation>
    <scope>NUCLEOTIDE SEQUENCE [LARGE SCALE GENOMIC DNA]</scope>
    <source>
        <strain evidence="10">CCM 8932</strain>
    </source>
</reference>
<evidence type="ECO:0000256" key="8">
    <source>
        <dbReference type="SAM" id="Phobius"/>
    </source>
</evidence>
<comment type="subcellular location">
    <subcellularLocation>
        <location evidence="1">Cell membrane</location>
        <topology evidence="1">Multi-pass membrane protein</topology>
    </subcellularLocation>
</comment>
<evidence type="ECO:0000256" key="2">
    <source>
        <dbReference type="ARBA" id="ARBA00007935"/>
    </source>
</evidence>
<feature type="transmembrane region" description="Helical" evidence="8">
    <location>
        <begin position="194"/>
        <end position="215"/>
    </location>
</feature>
<feature type="transmembrane region" description="Helical" evidence="8">
    <location>
        <begin position="94"/>
        <end position="113"/>
    </location>
</feature>
<evidence type="ECO:0000256" key="1">
    <source>
        <dbReference type="ARBA" id="ARBA00004651"/>
    </source>
</evidence>
<keyword evidence="6 8" id="KW-1133">Transmembrane helix</keyword>
<keyword evidence="4" id="KW-1003">Cell membrane</keyword>
<dbReference type="InterPro" id="IPR000522">
    <property type="entry name" value="ABC_transptr_permease_BtuC"/>
</dbReference>
<dbReference type="Gene3D" id="1.10.3470.10">
    <property type="entry name" value="ABC transporter involved in vitamin B12 uptake, BtuC"/>
    <property type="match status" value="1"/>
</dbReference>
<feature type="transmembrane region" description="Helical" evidence="8">
    <location>
        <begin position="7"/>
        <end position="26"/>
    </location>
</feature>
<protein>
    <submittedName>
        <fullName evidence="9">FecCD family ABC transporter permease</fullName>
    </submittedName>
</protein>
<dbReference type="RefSeq" id="WP_137640739.1">
    <property type="nucleotide sequence ID" value="NZ_BJDK01000026.1"/>
</dbReference>
<dbReference type="InterPro" id="IPR037294">
    <property type="entry name" value="ABC_BtuC-like"/>
</dbReference>
<feature type="transmembrane region" description="Helical" evidence="8">
    <location>
        <begin position="62"/>
        <end position="82"/>
    </location>
</feature>
<keyword evidence="7 8" id="KW-0472">Membrane</keyword>
<evidence type="ECO:0000256" key="3">
    <source>
        <dbReference type="ARBA" id="ARBA00022448"/>
    </source>
</evidence>
<proteinExistence type="inferred from homology"/>
<evidence type="ECO:0000256" key="6">
    <source>
        <dbReference type="ARBA" id="ARBA00022989"/>
    </source>
</evidence>
<feature type="transmembrane region" description="Helical" evidence="8">
    <location>
        <begin position="283"/>
        <end position="304"/>
    </location>
</feature>
<keyword evidence="10" id="KW-1185">Reference proteome</keyword>
<organism evidence="9 10">
    <name type="scientific">Lactiplantibacillus dongliensis</name>
    <dbReference type="NCBI Taxonomy" id="2559919"/>
    <lineage>
        <taxon>Bacteria</taxon>
        <taxon>Bacillati</taxon>
        <taxon>Bacillota</taxon>
        <taxon>Bacilli</taxon>
        <taxon>Lactobacillales</taxon>
        <taxon>Lactobacillaceae</taxon>
        <taxon>Lactiplantibacillus</taxon>
    </lineage>
</organism>
<accession>A0ABW1R7P1</accession>